<dbReference type="InterPro" id="IPR041577">
    <property type="entry name" value="RT_RNaseH_2"/>
</dbReference>
<dbReference type="Gene3D" id="3.10.10.10">
    <property type="entry name" value="HIV Type 1 Reverse Transcriptase, subunit A, domain 1"/>
    <property type="match status" value="1"/>
</dbReference>
<dbReference type="AlphaFoldDB" id="A0A7M7P2B6"/>
<dbReference type="Gene3D" id="3.30.420.10">
    <property type="entry name" value="Ribonuclease H-like superfamily/Ribonuclease H"/>
    <property type="match status" value="1"/>
</dbReference>
<dbReference type="SUPFAM" id="SSF53098">
    <property type="entry name" value="Ribonuclease H-like"/>
    <property type="match status" value="1"/>
</dbReference>
<dbReference type="GO" id="GO:0003676">
    <property type="term" value="F:nucleic acid binding"/>
    <property type="evidence" value="ECO:0007669"/>
    <property type="project" value="InterPro"/>
</dbReference>
<dbReference type="InterPro" id="IPR043128">
    <property type="entry name" value="Rev_trsase/Diguanyl_cyclase"/>
</dbReference>
<dbReference type="PANTHER" id="PTHR37984:SF15">
    <property type="entry name" value="INTEGRASE CATALYTIC DOMAIN-CONTAINING PROTEIN"/>
    <property type="match status" value="1"/>
</dbReference>
<dbReference type="Pfam" id="PF17921">
    <property type="entry name" value="Integrase_H2C2"/>
    <property type="match status" value="1"/>
</dbReference>
<dbReference type="CDD" id="cd01647">
    <property type="entry name" value="RT_LTR"/>
    <property type="match status" value="1"/>
</dbReference>
<organism evidence="4 5">
    <name type="scientific">Strongylocentrotus purpuratus</name>
    <name type="common">Purple sea urchin</name>
    <dbReference type="NCBI Taxonomy" id="7668"/>
    <lineage>
        <taxon>Eukaryota</taxon>
        <taxon>Metazoa</taxon>
        <taxon>Echinodermata</taxon>
        <taxon>Eleutherozoa</taxon>
        <taxon>Echinozoa</taxon>
        <taxon>Echinoidea</taxon>
        <taxon>Euechinoidea</taxon>
        <taxon>Echinacea</taxon>
        <taxon>Camarodonta</taxon>
        <taxon>Echinidea</taxon>
        <taxon>Strongylocentrotidae</taxon>
        <taxon>Strongylocentrotus</taxon>
    </lineage>
</organism>
<dbReference type="OMA" id="TCINENF"/>
<dbReference type="Gene3D" id="1.10.340.70">
    <property type="match status" value="1"/>
</dbReference>
<reference evidence="5" key="1">
    <citation type="submission" date="2015-02" db="EMBL/GenBank/DDBJ databases">
        <title>Genome sequencing for Strongylocentrotus purpuratus.</title>
        <authorList>
            <person name="Murali S."/>
            <person name="Liu Y."/>
            <person name="Vee V."/>
            <person name="English A."/>
            <person name="Wang M."/>
            <person name="Skinner E."/>
            <person name="Han Y."/>
            <person name="Muzny D.M."/>
            <person name="Worley K.C."/>
            <person name="Gibbs R.A."/>
        </authorList>
    </citation>
    <scope>NUCLEOTIDE SEQUENCE</scope>
</reference>
<dbReference type="Gene3D" id="3.30.70.270">
    <property type="match status" value="2"/>
</dbReference>
<dbReference type="EnsemblMetazoa" id="XM_030988294">
    <property type="protein sequence ID" value="XP_030844154"/>
    <property type="gene ID" value="LOC115925102"/>
</dbReference>
<evidence type="ECO:0008006" key="6">
    <source>
        <dbReference type="Google" id="ProtNLM"/>
    </source>
</evidence>
<dbReference type="InterPro" id="IPR050951">
    <property type="entry name" value="Retrovirus_Pol_polyprotein"/>
</dbReference>
<feature type="domain" description="Integrase catalytic" evidence="3">
    <location>
        <begin position="919"/>
        <end position="1064"/>
    </location>
</feature>
<evidence type="ECO:0000256" key="1">
    <source>
        <dbReference type="SAM" id="MobiDB-lite"/>
    </source>
</evidence>
<dbReference type="FunFam" id="3.10.20.370:FF:000001">
    <property type="entry name" value="Retrovirus-related Pol polyprotein from transposon 17.6-like protein"/>
    <property type="match status" value="1"/>
</dbReference>
<dbReference type="InterPro" id="IPR001584">
    <property type="entry name" value="Integrase_cat-core"/>
</dbReference>
<dbReference type="InterPro" id="IPR043502">
    <property type="entry name" value="DNA/RNA_pol_sf"/>
</dbReference>
<dbReference type="GeneID" id="115925102"/>
<dbReference type="KEGG" id="spu:115925102"/>
<evidence type="ECO:0000313" key="4">
    <source>
        <dbReference type="EnsemblMetazoa" id="XP_030844154"/>
    </source>
</evidence>
<evidence type="ECO:0000313" key="5">
    <source>
        <dbReference type="Proteomes" id="UP000007110"/>
    </source>
</evidence>
<dbReference type="InterPro" id="IPR036397">
    <property type="entry name" value="RNaseH_sf"/>
</dbReference>
<sequence>MDFELQNVFDCKRVGHSGDTRPPPPRNPDPLFGRRGAADLRTAGSVYYRERLLMEDDGLTLKKALDLAIQIEAAMLDAKLLKQHDVTVSASPGHSHTAHQATPVQNIKRPYHNKARSNHANSKSCSNCGRTHPPKACPAFGKRCNSCSKMNHFSSVCRSTKKSASSVQHVDEPIEGDIASSVFTLSDRISSANSGQFKECEVQIAGTNLSLMIDVGAKVSILSDKLYHRHFSHCSLSSTSSKLIAYGEPPTLISVLGTVELPVGYKDVHLDSFTFYIAKGESLMGVNLFDALGFQMNDHTGERIRLIDNAYRERYAALFNEFGKCKGYCHAPRVDSSVPPTAQSLRRLPLAVRDEVSKELHRLESDGIIERIDSSPWVSNLVIARRKNGDLRLCVDLRAVNKAIIPDKYPLPTMNELSASFHGAKVFSKLDMRRSYLQVPLAEQSRHLTAFNTHIGMFQYRRMPYGLNSAPSAFQKIVSSVLAGIEGTLNLLDDVVVFGEDKAQHDQRLAEVMTRLAKHNLTLNEAKCTFAASDIDFLGYHVTADGLTPTLDNVAAIRTLPAPTNVKELASFLGTTNFYRKFVPQYAEIAEPLQKLLRKEALWEWHNAQETAFNTLKGRIAEPPVLAHFTPSAETYVTTDASAFAIGAVLSQTIDGSVRPVAFASRALLDTERKYSTGEREALACIYACEHWHMYLYGRKFTLRTDHQALTTLLSTSGSGHRPLRIYRWSDRLHQYDFKVEYLAGSRNRVADMLSRTPNANSNRDSHARSDIEDDVEDYVLMVISHVTAKLVTREQLKTESAADATLQKVCHYLQTAWPREISEDLVPYHRVRNELAIFDDTCIARGTRAVIPKSLQHRVLQTAHESHPGVVKMKQRCREAIWWPAIDRRVEDLVRSCEACTLSEKTQPRPAPLQPTPWPKKPWQQLQVDIFGEVQAAPQSQRFLLVVHDLHSKWPEIAATSSVTTTSVISILEKMFTKWGLPESITTDNGPQFTSEQFEEFLAVNGIQHRLTTRYNPQSNGGVERFNRVIKESLKPNLADGMTFDKAIQTLLRTYRSTPLNIR</sequence>
<dbReference type="CDD" id="cd09274">
    <property type="entry name" value="RNase_HI_RT_Ty3"/>
    <property type="match status" value="1"/>
</dbReference>
<dbReference type="InterPro" id="IPR000477">
    <property type="entry name" value="RT_dom"/>
</dbReference>
<protein>
    <recommendedName>
        <fullName evidence="6">Endonuclease</fullName>
    </recommendedName>
</protein>
<proteinExistence type="predicted"/>
<dbReference type="FunFam" id="1.10.340.70:FF:000003">
    <property type="entry name" value="Protein CBG25708"/>
    <property type="match status" value="1"/>
</dbReference>
<dbReference type="RefSeq" id="XP_030844154.1">
    <property type="nucleotide sequence ID" value="XM_030988294.1"/>
</dbReference>
<feature type="domain" description="Reverse transcriptase" evidence="2">
    <location>
        <begin position="365"/>
        <end position="542"/>
    </location>
</feature>
<name>A0A7M7P2B6_STRPU</name>
<reference evidence="4" key="2">
    <citation type="submission" date="2021-01" db="UniProtKB">
        <authorList>
            <consortium name="EnsemblMetazoa"/>
        </authorList>
    </citation>
    <scope>IDENTIFICATION</scope>
</reference>
<dbReference type="InParanoid" id="A0A7M7P2B6"/>
<dbReference type="Pfam" id="PF00078">
    <property type="entry name" value="RVT_1"/>
    <property type="match status" value="1"/>
</dbReference>
<dbReference type="GO" id="GO:0015074">
    <property type="term" value="P:DNA integration"/>
    <property type="evidence" value="ECO:0007669"/>
    <property type="project" value="InterPro"/>
</dbReference>
<evidence type="ECO:0000259" key="3">
    <source>
        <dbReference type="PROSITE" id="PS50994"/>
    </source>
</evidence>
<dbReference type="PROSITE" id="PS50994">
    <property type="entry name" value="INTEGRASE"/>
    <property type="match status" value="1"/>
</dbReference>
<dbReference type="Pfam" id="PF00665">
    <property type="entry name" value="rve"/>
    <property type="match status" value="1"/>
</dbReference>
<accession>A0A7M7P2B6</accession>
<dbReference type="FunFam" id="3.30.420.10:FF:000063">
    <property type="entry name" value="Retrovirus-related Pol polyprotein from transposon 297-like Protein"/>
    <property type="match status" value="1"/>
</dbReference>
<dbReference type="PROSITE" id="PS50878">
    <property type="entry name" value="RT_POL"/>
    <property type="match status" value="1"/>
</dbReference>
<dbReference type="Proteomes" id="UP000007110">
    <property type="component" value="Unassembled WGS sequence"/>
</dbReference>
<keyword evidence="5" id="KW-1185">Reference proteome</keyword>
<dbReference type="OrthoDB" id="8798241at2759"/>
<dbReference type="Pfam" id="PF17919">
    <property type="entry name" value="RT_RNaseH_2"/>
    <property type="match status" value="1"/>
</dbReference>
<dbReference type="InterPro" id="IPR012337">
    <property type="entry name" value="RNaseH-like_sf"/>
</dbReference>
<evidence type="ECO:0000259" key="2">
    <source>
        <dbReference type="PROSITE" id="PS50878"/>
    </source>
</evidence>
<dbReference type="InterPro" id="IPR041588">
    <property type="entry name" value="Integrase_H2C2"/>
</dbReference>
<dbReference type="SUPFAM" id="SSF56672">
    <property type="entry name" value="DNA/RNA polymerases"/>
    <property type="match status" value="1"/>
</dbReference>
<dbReference type="PANTHER" id="PTHR37984">
    <property type="entry name" value="PROTEIN CBG26694"/>
    <property type="match status" value="1"/>
</dbReference>
<feature type="region of interest" description="Disordered" evidence="1">
    <location>
        <begin position="13"/>
        <end position="36"/>
    </location>
</feature>
<dbReference type="FunFam" id="3.30.70.270:FF:000026">
    <property type="entry name" value="Transposon Ty3-G Gag-Pol polyprotein"/>
    <property type="match status" value="1"/>
</dbReference>